<feature type="coiled-coil region" evidence="7">
    <location>
        <begin position="403"/>
        <end position="489"/>
    </location>
</feature>
<organism evidence="10 11">
    <name type="scientific">Blepharisma stoltei</name>
    <dbReference type="NCBI Taxonomy" id="1481888"/>
    <lineage>
        <taxon>Eukaryota</taxon>
        <taxon>Sar</taxon>
        <taxon>Alveolata</taxon>
        <taxon>Ciliophora</taxon>
        <taxon>Postciliodesmatophora</taxon>
        <taxon>Heterotrichea</taxon>
        <taxon>Heterotrichida</taxon>
        <taxon>Blepharismidae</taxon>
        <taxon>Blepharisma</taxon>
    </lineage>
</organism>
<keyword evidence="6" id="KW-0493">Microtubule</keyword>
<dbReference type="InterPro" id="IPR019821">
    <property type="entry name" value="Kinesin_motor_CS"/>
</dbReference>
<protein>
    <recommendedName>
        <fullName evidence="6">Kinesin-like protein</fullName>
    </recommendedName>
</protein>
<dbReference type="GO" id="GO:0008017">
    <property type="term" value="F:microtubule binding"/>
    <property type="evidence" value="ECO:0007669"/>
    <property type="project" value="InterPro"/>
</dbReference>
<dbReference type="GO" id="GO:0007018">
    <property type="term" value="P:microtubule-based movement"/>
    <property type="evidence" value="ECO:0007669"/>
    <property type="project" value="InterPro"/>
</dbReference>
<feature type="domain" description="Kinesin motor" evidence="9">
    <location>
        <begin position="12"/>
        <end position="339"/>
    </location>
</feature>
<keyword evidence="2 5" id="KW-0067">ATP-binding</keyword>
<dbReference type="SUPFAM" id="SSF52540">
    <property type="entry name" value="P-loop containing nucleoside triphosphate hydrolases"/>
    <property type="match status" value="1"/>
</dbReference>
<evidence type="ECO:0000256" key="8">
    <source>
        <dbReference type="SAM" id="MobiDB-lite"/>
    </source>
</evidence>
<dbReference type="GO" id="GO:0005524">
    <property type="term" value="F:ATP binding"/>
    <property type="evidence" value="ECO:0007669"/>
    <property type="project" value="UniProtKB-UniRule"/>
</dbReference>
<dbReference type="Gene3D" id="3.40.850.10">
    <property type="entry name" value="Kinesin motor domain"/>
    <property type="match status" value="1"/>
</dbReference>
<dbReference type="AlphaFoldDB" id="A0AAU9K3M5"/>
<dbReference type="GO" id="GO:0005874">
    <property type="term" value="C:microtubule"/>
    <property type="evidence" value="ECO:0007669"/>
    <property type="project" value="UniProtKB-KW"/>
</dbReference>
<evidence type="ECO:0000256" key="7">
    <source>
        <dbReference type="SAM" id="Coils"/>
    </source>
</evidence>
<accession>A0AAU9K3M5</accession>
<keyword evidence="11" id="KW-1185">Reference proteome</keyword>
<evidence type="ECO:0000256" key="1">
    <source>
        <dbReference type="ARBA" id="ARBA00022741"/>
    </source>
</evidence>
<dbReference type="InterPro" id="IPR036961">
    <property type="entry name" value="Kinesin_motor_dom_sf"/>
</dbReference>
<comment type="caution">
    <text evidence="10">The sequence shown here is derived from an EMBL/GenBank/DDBJ whole genome shotgun (WGS) entry which is preliminary data.</text>
</comment>
<feature type="binding site" evidence="5">
    <location>
        <begin position="97"/>
        <end position="104"/>
    </location>
    <ligand>
        <name>ATP</name>
        <dbReference type="ChEBI" id="CHEBI:30616"/>
    </ligand>
</feature>
<gene>
    <name evidence="10" type="ORF">BSTOLATCC_MIC57943</name>
</gene>
<evidence type="ECO:0000256" key="4">
    <source>
        <dbReference type="ARBA" id="ARBA00023175"/>
    </source>
</evidence>
<dbReference type="InterPro" id="IPR001752">
    <property type="entry name" value="Kinesin_motor_dom"/>
</dbReference>
<feature type="coiled-coil region" evidence="7">
    <location>
        <begin position="351"/>
        <end position="378"/>
    </location>
</feature>
<proteinExistence type="inferred from homology"/>
<evidence type="ECO:0000313" key="10">
    <source>
        <dbReference type="EMBL" id="CAG9333123.1"/>
    </source>
</evidence>
<sequence length="765" mass="87373">MEDQEDDPGAGNVRVLCRFRPLNEKEKQMSDNMNIEFPSDNKTVVVNQHMESGEPLKFNFDYVFSPRAAQVTVYEIAARPIVEAVMQGFNGTVFAYGQTSSGKTFTMTGPDLEDPTMMGIIPRMVSTVFYQIENADEHIEFQVKVSYCEIYLEKIKDLLDPTKNNLKVHEDRARGVYIADLTEKSVYNQDDVYELMKIGTANREVGATNMNAGSSRSHAIFILTVTQTNSQDFSTKVGKLYLVDLAGSEKVGKTGAAGKRLEEAKNINKSLTMLGLVITSLTDGKSTHIPYRDSKLTRVLQDSLGGNSKTALIVTCSPSPYNEAETISTLRFGIRAKSIKNKPKINREYTVAELKLMLAKAKEEIIKRERTIRMLEKALEKNNIPLPNINLSLEEEKSSDEEVEEEKATNAEYLEVIAELEDTRTKLSEEIAIKAKMKQDNDKFIDEIEEARIEYENLLKMYNELGARIEEMEESIKEKDDLIEKLVVTKESLESIVDGFNNHQLELEQALTSKDVEINQLKIDLKMSKPTISNDQLTALQSRLQETQEENHRLEQEIEALQKRAYSALPKQAQNIEQFKEEALKKERDKWNDEKRKLIRELQIRVETIAKLEDELDDAKHNYKALESTLSEGERTLKKKSDILERNLEQLTLMYHQLVSEKSKWTVEKKVSDRKNQRLTEKAKALEDQIKSERQRFEQLDFQLKNVSEELEERKSVRPTIGNGPARNIRKTIRGGGAKGADGSSTPGHNRYFSMVNENPFERNN</sequence>
<evidence type="ECO:0000256" key="5">
    <source>
        <dbReference type="PROSITE-ProRule" id="PRU00283"/>
    </source>
</evidence>
<dbReference type="InterPro" id="IPR027417">
    <property type="entry name" value="P-loop_NTPase"/>
</dbReference>
<evidence type="ECO:0000256" key="6">
    <source>
        <dbReference type="RuleBase" id="RU000394"/>
    </source>
</evidence>
<evidence type="ECO:0000313" key="11">
    <source>
        <dbReference type="Proteomes" id="UP001162131"/>
    </source>
</evidence>
<dbReference type="EMBL" id="CAJZBQ010000056">
    <property type="protein sequence ID" value="CAG9333123.1"/>
    <property type="molecule type" value="Genomic_DNA"/>
</dbReference>
<name>A0AAU9K3M5_9CILI</name>
<feature type="region of interest" description="Disordered" evidence="8">
    <location>
        <begin position="715"/>
        <end position="765"/>
    </location>
</feature>
<dbReference type="FunFam" id="3.40.850.10:FF:000082">
    <property type="entry name" value="OSM3-like kinesin"/>
    <property type="match status" value="1"/>
</dbReference>
<dbReference type="Pfam" id="PF00225">
    <property type="entry name" value="Kinesin"/>
    <property type="match status" value="1"/>
</dbReference>
<dbReference type="Proteomes" id="UP001162131">
    <property type="component" value="Unassembled WGS sequence"/>
</dbReference>
<dbReference type="SMART" id="SM00129">
    <property type="entry name" value="KISc"/>
    <property type="match status" value="1"/>
</dbReference>
<dbReference type="PANTHER" id="PTHR47968:SF75">
    <property type="entry name" value="CENTROMERE-ASSOCIATED PROTEIN E"/>
    <property type="match status" value="1"/>
</dbReference>
<keyword evidence="3 7" id="KW-0175">Coiled coil</keyword>
<dbReference type="InterPro" id="IPR027640">
    <property type="entry name" value="Kinesin-like_fam"/>
</dbReference>
<evidence type="ECO:0000256" key="3">
    <source>
        <dbReference type="ARBA" id="ARBA00023054"/>
    </source>
</evidence>
<dbReference type="PROSITE" id="PS00411">
    <property type="entry name" value="KINESIN_MOTOR_1"/>
    <property type="match status" value="1"/>
</dbReference>
<keyword evidence="4 5" id="KW-0505">Motor protein</keyword>
<dbReference type="GO" id="GO:0003777">
    <property type="term" value="F:microtubule motor activity"/>
    <property type="evidence" value="ECO:0007669"/>
    <property type="project" value="InterPro"/>
</dbReference>
<feature type="coiled-coil region" evidence="7">
    <location>
        <begin position="537"/>
        <end position="710"/>
    </location>
</feature>
<evidence type="ECO:0000256" key="2">
    <source>
        <dbReference type="ARBA" id="ARBA00022840"/>
    </source>
</evidence>
<comment type="similarity">
    <text evidence="5 6">Belongs to the TRAFAC class myosin-kinesin ATPase superfamily. Kinesin family.</text>
</comment>
<reference evidence="10" key="1">
    <citation type="submission" date="2021-09" db="EMBL/GenBank/DDBJ databases">
        <authorList>
            <consortium name="AG Swart"/>
            <person name="Singh M."/>
            <person name="Singh A."/>
            <person name="Seah K."/>
            <person name="Emmerich C."/>
        </authorList>
    </citation>
    <scope>NUCLEOTIDE SEQUENCE</scope>
    <source>
        <strain evidence="10">ATCC30299</strain>
    </source>
</reference>
<dbReference type="CDD" id="cd01369">
    <property type="entry name" value="KISc_KHC_KIF5"/>
    <property type="match status" value="1"/>
</dbReference>
<dbReference type="PANTHER" id="PTHR47968">
    <property type="entry name" value="CENTROMERE PROTEIN E"/>
    <property type="match status" value="1"/>
</dbReference>
<dbReference type="PROSITE" id="PS50067">
    <property type="entry name" value="KINESIN_MOTOR_2"/>
    <property type="match status" value="1"/>
</dbReference>
<keyword evidence="1 5" id="KW-0547">Nucleotide-binding</keyword>
<dbReference type="PRINTS" id="PR00380">
    <property type="entry name" value="KINESINHEAVY"/>
</dbReference>
<evidence type="ECO:0000259" key="9">
    <source>
        <dbReference type="PROSITE" id="PS50067"/>
    </source>
</evidence>